<dbReference type="Pfam" id="PF25597">
    <property type="entry name" value="SH3_retrovirus"/>
    <property type="match status" value="1"/>
</dbReference>
<dbReference type="EMBL" id="QGNW01000556">
    <property type="protein sequence ID" value="RVW67977.1"/>
    <property type="molecule type" value="Genomic_DNA"/>
</dbReference>
<dbReference type="AlphaFoldDB" id="A0A438G6X3"/>
<dbReference type="SUPFAM" id="SSF56672">
    <property type="entry name" value="DNA/RNA polymerases"/>
    <property type="match status" value="1"/>
</dbReference>
<evidence type="ECO:0000313" key="3">
    <source>
        <dbReference type="EMBL" id="RVW67977.1"/>
    </source>
</evidence>
<name>A0A438G6X3_VITVI</name>
<accession>A0A438G6X3</accession>
<dbReference type="PANTHER" id="PTHR34222:SF95">
    <property type="entry name" value="RRNA 2'-O-METHYLTRANSFERASE FIBRILLARIN-LIKE ISOFORM X1"/>
    <property type="match status" value="1"/>
</dbReference>
<dbReference type="Proteomes" id="UP000288805">
    <property type="component" value="Unassembled WGS sequence"/>
</dbReference>
<dbReference type="PANTHER" id="PTHR34222">
    <property type="entry name" value="GAG_PRE-INTEGRS DOMAIN-CONTAINING PROTEIN"/>
    <property type="match status" value="1"/>
</dbReference>
<protein>
    <submittedName>
        <fullName evidence="3">Retrovirus-related Pol polyprotein from transposon RE1</fullName>
    </submittedName>
</protein>
<reference evidence="3 4" key="1">
    <citation type="journal article" date="2018" name="PLoS Genet.">
        <title>Population sequencing reveals clonal diversity and ancestral inbreeding in the grapevine cultivar Chardonnay.</title>
        <authorList>
            <person name="Roach M.J."/>
            <person name="Johnson D.L."/>
            <person name="Bohlmann J."/>
            <person name="van Vuuren H.J."/>
            <person name="Jones S.J."/>
            <person name="Pretorius I.S."/>
            <person name="Schmidt S.A."/>
            <person name="Borneman A.R."/>
        </authorList>
    </citation>
    <scope>NUCLEOTIDE SEQUENCE [LARGE SCALE GENOMIC DNA]</scope>
    <source>
        <strain evidence="4">cv. Chardonnay</strain>
        <tissue evidence="3">Leaf</tissue>
    </source>
</reference>
<dbReference type="Pfam" id="PF07727">
    <property type="entry name" value="RVT_2"/>
    <property type="match status" value="1"/>
</dbReference>
<dbReference type="InterPro" id="IPR057670">
    <property type="entry name" value="SH3_retrovirus"/>
</dbReference>
<evidence type="ECO:0000259" key="2">
    <source>
        <dbReference type="Pfam" id="PF25597"/>
    </source>
</evidence>
<sequence>MLDPKDSKYAAWHQSNCAVKTWMLNSLELEITVSVGLASTAKEMWDAIKEMFSNDGNNSHIFSLFQQFVDNKQGERSLPEFFAAYNINEFHELLPLSTDLETQKRQWENPFVCGFLMNLNEQYYTLRSQLLGDSTTPTLQSAFSHLQFASLILSSPGVDLEHSAMAARGRVRDTGKSKNCDRLCEFCGKRGHTMDRCWDKHSKPDWATKGAKLSNIPKAAAVIVASNGSTSSSAIPQDVIQISKEEYDRLLHSQPSSIASMPSSQHQFNNFTPCLSLSPITVADGSVLCLVLVLFILPLLSLIKISREYSGHNSESGGVYYLTHDSSFVAAAAGGVSLLALLLRMSSSTLGGDIPFKCLFPDSPLFPLPHIFGCVCFVHLFETGMDKLSPRAICCICLGYSRTQKGYKYYHPVAKKRFASTDVTFFESESFFKVSTNKLSVPLPAPASPTPMYPTGDSIDLPIALQKGKRSCTQHSIASVVSFDRLGSSFCCFTLSLSFVSIPKDYQEAIQNHNWKKAMDEEMLTLLTRGTWDLVPLLEGVCPVACRWVFTVKYHPNGSIKMYKVQLVSKQYTRTQVNKDWLMYQLNIKNTFLDGDLIEEVYMEQPPGFVAQGETHLLCKLQKAIYDLKQSPRACSSGIVVLIVYVDDILLSGSNVTGIEETKKYLEKYAIDLLRETGLLGAKPADVPMEPNLNLWKEDEDFEDSA</sequence>
<feature type="domain" description="Retroviral polymerase SH3-like" evidence="2">
    <location>
        <begin position="374"/>
        <end position="436"/>
    </location>
</feature>
<comment type="caution">
    <text evidence="3">The sequence shown here is derived from an EMBL/GenBank/DDBJ whole genome shotgun (WGS) entry which is preliminary data.</text>
</comment>
<dbReference type="InterPro" id="IPR043502">
    <property type="entry name" value="DNA/RNA_pol_sf"/>
</dbReference>
<gene>
    <name evidence="3" type="primary">RE1_501</name>
    <name evidence="3" type="ORF">CK203_061868</name>
</gene>
<feature type="domain" description="Reverse transcriptase Ty1/copia-type" evidence="1">
    <location>
        <begin position="577"/>
        <end position="635"/>
    </location>
</feature>
<organism evidence="3 4">
    <name type="scientific">Vitis vinifera</name>
    <name type="common">Grape</name>
    <dbReference type="NCBI Taxonomy" id="29760"/>
    <lineage>
        <taxon>Eukaryota</taxon>
        <taxon>Viridiplantae</taxon>
        <taxon>Streptophyta</taxon>
        <taxon>Embryophyta</taxon>
        <taxon>Tracheophyta</taxon>
        <taxon>Spermatophyta</taxon>
        <taxon>Magnoliopsida</taxon>
        <taxon>eudicotyledons</taxon>
        <taxon>Gunneridae</taxon>
        <taxon>Pentapetalae</taxon>
        <taxon>rosids</taxon>
        <taxon>Vitales</taxon>
        <taxon>Vitaceae</taxon>
        <taxon>Viteae</taxon>
        <taxon>Vitis</taxon>
    </lineage>
</organism>
<dbReference type="InterPro" id="IPR013103">
    <property type="entry name" value="RVT_2"/>
</dbReference>
<evidence type="ECO:0000259" key="1">
    <source>
        <dbReference type="Pfam" id="PF07727"/>
    </source>
</evidence>
<proteinExistence type="predicted"/>
<evidence type="ECO:0000313" key="4">
    <source>
        <dbReference type="Proteomes" id="UP000288805"/>
    </source>
</evidence>